<protein>
    <submittedName>
        <fullName evidence="4">Methyltransferase domain-containing protein</fullName>
    </submittedName>
</protein>
<evidence type="ECO:0000313" key="5">
    <source>
        <dbReference type="Proteomes" id="UP000567293"/>
    </source>
</evidence>
<dbReference type="PANTHER" id="PTHR43861:SF1">
    <property type="entry name" value="TRANS-ACONITATE 2-METHYLTRANSFERASE"/>
    <property type="match status" value="1"/>
</dbReference>
<dbReference type="Gene3D" id="3.40.50.150">
    <property type="entry name" value="Vaccinia Virus protein VP39"/>
    <property type="match status" value="1"/>
</dbReference>
<sequence>MTNQWNAAEYDAKHAFVYEKAKGLVELLAPKPGERMLDLGCGTGALTAEIATRGAEVMGVDRSEEMIAQARKKFPALQFEVLDARQLRVNVGQVDARRWSATGDKADRVEEAREVGRVGFDAVFSNAVLHWIPEAA</sequence>
<keyword evidence="1 4" id="KW-0489">Methyltransferase</keyword>
<dbReference type="InterPro" id="IPR029063">
    <property type="entry name" value="SAM-dependent_MTases_sf"/>
</dbReference>
<comment type="caution">
    <text evidence="4">The sequence shown here is derived from an EMBL/GenBank/DDBJ whole genome shotgun (WGS) entry which is preliminary data.</text>
</comment>
<dbReference type="EMBL" id="JACDQQ010001076">
    <property type="protein sequence ID" value="MBA0085531.1"/>
    <property type="molecule type" value="Genomic_DNA"/>
</dbReference>
<dbReference type="SUPFAM" id="SSF53335">
    <property type="entry name" value="S-adenosyl-L-methionine-dependent methyltransferases"/>
    <property type="match status" value="1"/>
</dbReference>
<accession>A0A7V8SX50</accession>
<organism evidence="4 5">
    <name type="scientific">Candidatus Acidiferrum panamense</name>
    <dbReference type="NCBI Taxonomy" id="2741543"/>
    <lineage>
        <taxon>Bacteria</taxon>
        <taxon>Pseudomonadati</taxon>
        <taxon>Acidobacteriota</taxon>
        <taxon>Terriglobia</taxon>
        <taxon>Candidatus Acidiferrales</taxon>
        <taxon>Candidatus Acidiferrum</taxon>
    </lineage>
</organism>
<evidence type="ECO:0000313" key="4">
    <source>
        <dbReference type="EMBL" id="MBA0085531.1"/>
    </source>
</evidence>
<name>A0A7V8SX50_9BACT</name>
<dbReference type="InterPro" id="IPR041698">
    <property type="entry name" value="Methyltransf_25"/>
</dbReference>
<dbReference type="GO" id="GO:0032259">
    <property type="term" value="P:methylation"/>
    <property type="evidence" value="ECO:0007669"/>
    <property type="project" value="UniProtKB-KW"/>
</dbReference>
<dbReference type="CDD" id="cd02440">
    <property type="entry name" value="AdoMet_MTases"/>
    <property type="match status" value="1"/>
</dbReference>
<feature type="non-terminal residue" evidence="4">
    <location>
        <position position="136"/>
    </location>
</feature>
<gene>
    <name evidence="4" type="ORF">HRJ53_11090</name>
</gene>
<keyword evidence="2" id="KW-0808">Transferase</keyword>
<keyword evidence="5" id="KW-1185">Reference proteome</keyword>
<dbReference type="AlphaFoldDB" id="A0A7V8SX50"/>
<feature type="domain" description="Methyltransferase" evidence="3">
    <location>
        <begin position="37"/>
        <end position="96"/>
    </location>
</feature>
<evidence type="ECO:0000256" key="1">
    <source>
        <dbReference type="ARBA" id="ARBA00022603"/>
    </source>
</evidence>
<dbReference type="GO" id="GO:0008168">
    <property type="term" value="F:methyltransferase activity"/>
    <property type="evidence" value="ECO:0007669"/>
    <property type="project" value="UniProtKB-KW"/>
</dbReference>
<dbReference type="Pfam" id="PF13649">
    <property type="entry name" value="Methyltransf_25"/>
    <property type="match status" value="1"/>
</dbReference>
<dbReference type="PANTHER" id="PTHR43861">
    <property type="entry name" value="TRANS-ACONITATE 2-METHYLTRANSFERASE-RELATED"/>
    <property type="match status" value="1"/>
</dbReference>
<evidence type="ECO:0000259" key="3">
    <source>
        <dbReference type="Pfam" id="PF13649"/>
    </source>
</evidence>
<reference evidence="4" key="1">
    <citation type="submission" date="2020-06" db="EMBL/GenBank/DDBJ databases">
        <title>Legume-microbial interactions unlock mineral nutrients during tropical forest succession.</title>
        <authorList>
            <person name="Epihov D.Z."/>
        </authorList>
    </citation>
    <scope>NUCLEOTIDE SEQUENCE [LARGE SCALE GENOMIC DNA]</scope>
    <source>
        <strain evidence="4">Pan2503</strain>
    </source>
</reference>
<proteinExistence type="predicted"/>
<dbReference type="Proteomes" id="UP000567293">
    <property type="component" value="Unassembled WGS sequence"/>
</dbReference>
<evidence type="ECO:0000256" key="2">
    <source>
        <dbReference type="ARBA" id="ARBA00022679"/>
    </source>
</evidence>